<evidence type="ECO:0000313" key="1">
    <source>
        <dbReference type="EMBL" id="KAJ2802926.1"/>
    </source>
</evidence>
<dbReference type="EMBL" id="JANBUO010000592">
    <property type="protein sequence ID" value="KAJ2802926.1"/>
    <property type="molecule type" value="Genomic_DNA"/>
</dbReference>
<keyword evidence="2" id="KW-1185">Reference proteome</keyword>
<dbReference type="OrthoDB" id="1028014at2759"/>
<dbReference type="Gene3D" id="6.10.140.2220">
    <property type="match status" value="1"/>
</dbReference>
<sequence length="335" mass="36247">MPGEPVSEPVSAASSQFLAPARSACKLDPTLEHTCSDANDMLAVHPSGCFPIQIKQAPGRGRGFFATRDIAPGEVIFRAVPVAWSISESWVRNTCWWCFAHDSRRPLPIKAAPAASIAPGSKHLSHARYKGVFCSDACLQSAECAYGGRESWDNYLMLLNFIEADVISLKTRAARKPNGTHGNKAFTCTSGTTTFAADHTVQLTSPDSQIATFSADLTATPLTDDFILAESDFDLGSATDEQLAGWIATVWDLITTHHIFATDMPNEYQRELTRLVASVLFLRTNNSPLQLSQQAGPNTATPCNQQQQSIVVSANAMEKGIAPLQALDFVKSNET</sequence>
<dbReference type="Gene3D" id="2.170.270.10">
    <property type="entry name" value="SET domain"/>
    <property type="match status" value="1"/>
</dbReference>
<organism evidence="1 2">
    <name type="scientific">Coemansia guatemalensis</name>
    <dbReference type="NCBI Taxonomy" id="2761395"/>
    <lineage>
        <taxon>Eukaryota</taxon>
        <taxon>Fungi</taxon>
        <taxon>Fungi incertae sedis</taxon>
        <taxon>Zoopagomycota</taxon>
        <taxon>Kickxellomycotina</taxon>
        <taxon>Kickxellomycetes</taxon>
        <taxon>Kickxellales</taxon>
        <taxon>Kickxellaceae</taxon>
        <taxon>Coemansia</taxon>
    </lineage>
</organism>
<protein>
    <recommendedName>
        <fullName evidence="3">SET domain-containing protein</fullName>
    </recommendedName>
</protein>
<comment type="caution">
    <text evidence="1">The sequence shown here is derived from an EMBL/GenBank/DDBJ whole genome shotgun (WGS) entry which is preliminary data.</text>
</comment>
<dbReference type="AlphaFoldDB" id="A0A9W8HWQ1"/>
<evidence type="ECO:0008006" key="3">
    <source>
        <dbReference type="Google" id="ProtNLM"/>
    </source>
</evidence>
<evidence type="ECO:0000313" key="2">
    <source>
        <dbReference type="Proteomes" id="UP001140094"/>
    </source>
</evidence>
<dbReference type="SUPFAM" id="SSF82199">
    <property type="entry name" value="SET domain"/>
    <property type="match status" value="1"/>
</dbReference>
<proteinExistence type="predicted"/>
<feature type="non-terminal residue" evidence="1">
    <location>
        <position position="335"/>
    </location>
</feature>
<gene>
    <name evidence="1" type="ORF">H4R20_003089</name>
</gene>
<accession>A0A9W8HWQ1</accession>
<name>A0A9W8HWQ1_9FUNG</name>
<dbReference type="InterPro" id="IPR046341">
    <property type="entry name" value="SET_dom_sf"/>
</dbReference>
<dbReference type="Proteomes" id="UP001140094">
    <property type="component" value="Unassembled WGS sequence"/>
</dbReference>
<reference evidence="1" key="1">
    <citation type="submission" date="2022-07" db="EMBL/GenBank/DDBJ databases">
        <title>Phylogenomic reconstructions and comparative analyses of Kickxellomycotina fungi.</title>
        <authorList>
            <person name="Reynolds N.K."/>
            <person name="Stajich J.E."/>
            <person name="Barry K."/>
            <person name="Grigoriev I.V."/>
            <person name="Crous P."/>
            <person name="Smith M.E."/>
        </authorList>
    </citation>
    <scope>NUCLEOTIDE SEQUENCE</scope>
    <source>
        <strain evidence="1">NRRL 1565</strain>
    </source>
</reference>